<organism evidence="2 3">
    <name type="scientific">Paraferrimonas sedimenticola</name>
    <dbReference type="NCBI Taxonomy" id="375674"/>
    <lineage>
        <taxon>Bacteria</taxon>
        <taxon>Pseudomonadati</taxon>
        <taxon>Pseudomonadota</taxon>
        <taxon>Gammaproteobacteria</taxon>
        <taxon>Alteromonadales</taxon>
        <taxon>Ferrimonadaceae</taxon>
        <taxon>Paraferrimonas</taxon>
    </lineage>
</organism>
<dbReference type="Proteomes" id="UP001161422">
    <property type="component" value="Unassembled WGS sequence"/>
</dbReference>
<proteinExistence type="predicted"/>
<comment type="caution">
    <text evidence="2">The sequence shown here is derived from an EMBL/GenBank/DDBJ whole genome shotgun (WGS) entry which is preliminary data.</text>
</comment>
<keyword evidence="3" id="KW-1185">Reference proteome</keyword>
<sequence>MMIVNLLLLALCLALINLTNVELEVIFALLGLNCGIFLFYLLRMIRQTQWDGAPSRRSAIDQANKPS</sequence>
<protein>
    <submittedName>
        <fullName evidence="2">Uncharacterized protein</fullName>
    </submittedName>
</protein>
<evidence type="ECO:0000256" key="1">
    <source>
        <dbReference type="SAM" id="Phobius"/>
    </source>
</evidence>
<accession>A0AA37RUV0</accession>
<dbReference type="EMBL" id="BSNC01000003">
    <property type="protein sequence ID" value="GLP95745.1"/>
    <property type="molecule type" value="Genomic_DNA"/>
</dbReference>
<keyword evidence="1" id="KW-0812">Transmembrane</keyword>
<gene>
    <name evidence="2" type="ORF">GCM10007895_10510</name>
</gene>
<evidence type="ECO:0000313" key="2">
    <source>
        <dbReference type="EMBL" id="GLP95745.1"/>
    </source>
</evidence>
<name>A0AA37RUV0_9GAMM</name>
<feature type="transmembrane region" description="Helical" evidence="1">
    <location>
        <begin position="24"/>
        <end position="42"/>
    </location>
</feature>
<reference evidence="2" key="2">
    <citation type="submission" date="2023-01" db="EMBL/GenBank/DDBJ databases">
        <title>Draft genome sequence of Paraferrimonas sedimenticola strain NBRC 101628.</title>
        <authorList>
            <person name="Sun Q."/>
            <person name="Mori K."/>
        </authorList>
    </citation>
    <scope>NUCLEOTIDE SEQUENCE</scope>
    <source>
        <strain evidence="2">NBRC 101628</strain>
    </source>
</reference>
<evidence type="ECO:0000313" key="3">
    <source>
        <dbReference type="Proteomes" id="UP001161422"/>
    </source>
</evidence>
<dbReference type="AlphaFoldDB" id="A0AA37RUV0"/>
<keyword evidence="1" id="KW-1133">Transmembrane helix</keyword>
<keyword evidence="1" id="KW-0472">Membrane</keyword>
<reference evidence="2" key="1">
    <citation type="journal article" date="2014" name="Int. J. Syst. Evol. Microbiol.">
        <title>Complete genome sequence of Corynebacterium casei LMG S-19264T (=DSM 44701T), isolated from a smear-ripened cheese.</title>
        <authorList>
            <consortium name="US DOE Joint Genome Institute (JGI-PGF)"/>
            <person name="Walter F."/>
            <person name="Albersmeier A."/>
            <person name="Kalinowski J."/>
            <person name="Ruckert C."/>
        </authorList>
    </citation>
    <scope>NUCLEOTIDE SEQUENCE</scope>
    <source>
        <strain evidence="2">NBRC 101628</strain>
    </source>
</reference>